<dbReference type="AlphaFoldDB" id="A0A1G5CGT3"/>
<dbReference type="InterPro" id="IPR036909">
    <property type="entry name" value="Cyt_c-like_dom_sf"/>
</dbReference>
<dbReference type="PROSITE" id="PS51007">
    <property type="entry name" value="CYTC"/>
    <property type="match status" value="1"/>
</dbReference>
<dbReference type="GO" id="GO:0020037">
    <property type="term" value="F:heme binding"/>
    <property type="evidence" value="ECO:0007669"/>
    <property type="project" value="InterPro"/>
</dbReference>
<dbReference type="RefSeq" id="WP_082433016.1">
    <property type="nucleotide sequence ID" value="NZ_FMUN01000002.1"/>
</dbReference>
<evidence type="ECO:0000256" key="6">
    <source>
        <dbReference type="ARBA" id="ARBA00023004"/>
    </source>
</evidence>
<keyword evidence="3 7" id="KW-0479">Metal-binding</keyword>
<dbReference type="PANTHER" id="PTHR30600:SF10">
    <property type="entry name" value="BLL6722 PROTEIN"/>
    <property type="match status" value="1"/>
</dbReference>
<feature type="chain" id="PRO_5010165056" evidence="9">
    <location>
        <begin position="23"/>
        <end position="95"/>
    </location>
</feature>
<feature type="signal peptide" evidence="9">
    <location>
        <begin position="1"/>
        <end position="22"/>
    </location>
</feature>
<evidence type="ECO:0000256" key="9">
    <source>
        <dbReference type="SAM" id="SignalP"/>
    </source>
</evidence>
<keyword evidence="12" id="KW-1185">Reference proteome</keyword>
<sequence length="95" mass="9869">MCRLIPMVLGGALLLAGPSAWAQNPDPGDPSLGLPPVPVPEDNPVTEAKVALGERLFNEQRFSGDGTISCASCHEPDRAFTDGLALAMGRDGLKA</sequence>
<organism evidence="11 12">
    <name type="scientific">Thiohalorhabdus denitrificans</name>
    <dbReference type="NCBI Taxonomy" id="381306"/>
    <lineage>
        <taxon>Bacteria</taxon>
        <taxon>Pseudomonadati</taxon>
        <taxon>Pseudomonadota</taxon>
        <taxon>Gammaproteobacteria</taxon>
        <taxon>Thiohalorhabdales</taxon>
        <taxon>Thiohalorhabdaceae</taxon>
        <taxon>Thiohalorhabdus</taxon>
    </lineage>
</organism>
<dbReference type="PANTHER" id="PTHR30600">
    <property type="entry name" value="CYTOCHROME C PEROXIDASE-RELATED"/>
    <property type="match status" value="1"/>
</dbReference>
<dbReference type="GO" id="GO:0004130">
    <property type="term" value="F:cytochrome-c peroxidase activity"/>
    <property type="evidence" value="ECO:0007669"/>
    <property type="project" value="TreeGrafter"/>
</dbReference>
<comment type="subcellular location">
    <subcellularLocation>
        <location evidence="1">Cell envelope</location>
    </subcellularLocation>
</comment>
<feature type="domain" description="Cytochrome c" evidence="10">
    <location>
        <begin position="48"/>
        <end position="95"/>
    </location>
</feature>
<dbReference type="GO" id="GO:0009055">
    <property type="term" value="F:electron transfer activity"/>
    <property type="evidence" value="ECO:0007669"/>
    <property type="project" value="InterPro"/>
</dbReference>
<evidence type="ECO:0000259" key="10">
    <source>
        <dbReference type="PROSITE" id="PS51007"/>
    </source>
</evidence>
<gene>
    <name evidence="11" type="ORF">SAMN05661077_1053</name>
</gene>
<evidence type="ECO:0000256" key="1">
    <source>
        <dbReference type="ARBA" id="ARBA00004196"/>
    </source>
</evidence>
<keyword evidence="6 7" id="KW-0408">Iron</keyword>
<evidence type="ECO:0000256" key="2">
    <source>
        <dbReference type="ARBA" id="ARBA00022617"/>
    </source>
</evidence>
<dbReference type="SUPFAM" id="SSF46626">
    <property type="entry name" value="Cytochrome c"/>
    <property type="match status" value="1"/>
</dbReference>
<evidence type="ECO:0000256" key="3">
    <source>
        <dbReference type="ARBA" id="ARBA00022723"/>
    </source>
</evidence>
<dbReference type="GO" id="GO:0046872">
    <property type="term" value="F:metal ion binding"/>
    <property type="evidence" value="ECO:0007669"/>
    <property type="project" value="UniProtKB-KW"/>
</dbReference>
<dbReference type="InterPro" id="IPR009056">
    <property type="entry name" value="Cyt_c-like_dom"/>
</dbReference>
<proteinExistence type="predicted"/>
<dbReference type="Gene3D" id="1.10.760.10">
    <property type="entry name" value="Cytochrome c-like domain"/>
    <property type="match status" value="1"/>
</dbReference>
<protein>
    <submittedName>
        <fullName evidence="11">Di-haem cytochrome c peroxidase</fullName>
    </submittedName>
</protein>
<dbReference type="InterPro" id="IPR004852">
    <property type="entry name" value="Di-haem_cyt_c_peroxidsae"/>
</dbReference>
<dbReference type="EMBL" id="FMUN01000002">
    <property type="protein sequence ID" value="SCY01531.1"/>
    <property type="molecule type" value="Genomic_DNA"/>
</dbReference>
<dbReference type="GO" id="GO:0030313">
    <property type="term" value="C:cell envelope"/>
    <property type="evidence" value="ECO:0007669"/>
    <property type="project" value="UniProtKB-SubCell"/>
</dbReference>
<dbReference type="STRING" id="381306.AN478_09920"/>
<reference evidence="12" key="1">
    <citation type="submission" date="2016-10" db="EMBL/GenBank/DDBJ databases">
        <authorList>
            <person name="Varghese N."/>
        </authorList>
    </citation>
    <scope>NUCLEOTIDE SEQUENCE [LARGE SCALE GENOMIC DNA]</scope>
    <source>
        <strain evidence="12">HL 19</strain>
    </source>
</reference>
<feature type="region of interest" description="Disordered" evidence="8">
    <location>
        <begin position="19"/>
        <end position="41"/>
    </location>
</feature>
<keyword evidence="5" id="KW-0560">Oxidoreductase</keyword>
<dbReference type="Pfam" id="PF03150">
    <property type="entry name" value="CCP_MauG"/>
    <property type="match status" value="1"/>
</dbReference>
<keyword evidence="11" id="KW-0575">Peroxidase</keyword>
<accession>A0A1G5CGT3</accession>
<evidence type="ECO:0000256" key="5">
    <source>
        <dbReference type="ARBA" id="ARBA00023002"/>
    </source>
</evidence>
<keyword evidence="4 9" id="KW-0732">Signal</keyword>
<keyword evidence="2 7" id="KW-0349">Heme</keyword>
<evidence type="ECO:0000256" key="7">
    <source>
        <dbReference type="PROSITE-ProRule" id="PRU00433"/>
    </source>
</evidence>
<evidence type="ECO:0000313" key="12">
    <source>
        <dbReference type="Proteomes" id="UP000183104"/>
    </source>
</evidence>
<evidence type="ECO:0000313" key="11">
    <source>
        <dbReference type="EMBL" id="SCY01531.1"/>
    </source>
</evidence>
<name>A0A1G5CGT3_9GAMM</name>
<dbReference type="Proteomes" id="UP000183104">
    <property type="component" value="Unassembled WGS sequence"/>
</dbReference>
<evidence type="ECO:0000256" key="4">
    <source>
        <dbReference type="ARBA" id="ARBA00022729"/>
    </source>
</evidence>
<evidence type="ECO:0000256" key="8">
    <source>
        <dbReference type="SAM" id="MobiDB-lite"/>
    </source>
</evidence>
<dbReference type="InterPro" id="IPR051395">
    <property type="entry name" value="Cytochrome_c_Peroxidase/MauG"/>
</dbReference>